<organism evidence="2">
    <name type="scientific">Oryza glumipatula</name>
    <dbReference type="NCBI Taxonomy" id="40148"/>
    <lineage>
        <taxon>Eukaryota</taxon>
        <taxon>Viridiplantae</taxon>
        <taxon>Streptophyta</taxon>
        <taxon>Embryophyta</taxon>
        <taxon>Tracheophyta</taxon>
        <taxon>Spermatophyta</taxon>
        <taxon>Magnoliopsida</taxon>
        <taxon>Liliopsida</taxon>
        <taxon>Poales</taxon>
        <taxon>Poaceae</taxon>
        <taxon>BOP clade</taxon>
        <taxon>Oryzoideae</taxon>
        <taxon>Oryzeae</taxon>
        <taxon>Oryzinae</taxon>
        <taxon>Oryza</taxon>
    </lineage>
</organism>
<feature type="region of interest" description="Disordered" evidence="1">
    <location>
        <begin position="122"/>
        <end position="153"/>
    </location>
</feature>
<accession>A0A0E0AAI7</accession>
<dbReference type="Gramene" id="OGLUM06G18480.1">
    <property type="protein sequence ID" value="OGLUM06G18480.1"/>
    <property type="gene ID" value="OGLUM06G18480"/>
</dbReference>
<reference evidence="2" key="1">
    <citation type="submission" date="2015-04" db="UniProtKB">
        <authorList>
            <consortium name="EnsemblPlants"/>
        </authorList>
    </citation>
    <scope>IDENTIFICATION</scope>
</reference>
<dbReference type="EnsemblPlants" id="OGLUM06G18480.1">
    <property type="protein sequence ID" value="OGLUM06G18480.1"/>
    <property type="gene ID" value="OGLUM06G18480"/>
</dbReference>
<keyword evidence="3" id="KW-1185">Reference proteome</keyword>
<protein>
    <submittedName>
        <fullName evidence="2">Uncharacterized protein</fullName>
    </submittedName>
</protein>
<reference evidence="2" key="2">
    <citation type="submission" date="2018-05" db="EMBL/GenBank/DDBJ databases">
        <title>OgluRS3 (Oryza glumaepatula Reference Sequence Version 3).</title>
        <authorList>
            <person name="Zhang J."/>
            <person name="Kudrna D."/>
            <person name="Lee S."/>
            <person name="Talag J."/>
            <person name="Welchert J."/>
            <person name="Wing R.A."/>
        </authorList>
    </citation>
    <scope>NUCLEOTIDE SEQUENCE [LARGE SCALE GENOMIC DNA]</scope>
</reference>
<dbReference type="Proteomes" id="UP000026961">
    <property type="component" value="Chromosome 6"/>
</dbReference>
<dbReference type="HOGENOM" id="CLU_135866_0_0_1"/>
<proteinExistence type="predicted"/>
<evidence type="ECO:0000256" key="1">
    <source>
        <dbReference type="SAM" id="MobiDB-lite"/>
    </source>
</evidence>
<evidence type="ECO:0000313" key="3">
    <source>
        <dbReference type="Proteomes" id="UP000026961"/>
    </source>
</evidence>
<sequence length="167" mass="17666">MKGSGWVGLEEVAPRCKRAMAQRAAWALSVEAMRLQIWGFGVAVVAGFRENGGGGRWALVRSEIGSQRDKELGAANTDALVHSQAVDTGLTDKAIPDAGGGGIGGGALPAYSGRRRSVLSPVAGRERIERGEEEEDEGSPTCGAHAREMTLQDFTDHADGEYLFVPK</sequence>
<dbReference type="AlphaFoldDB" id="A0A0E0AAI7"/>
<evidence type="ECO:0000313" key="2">
    <source>
        <dbReference type="EnsemblPlants" id="OGLUM06G18480.1"/>
    </source>
</evidence>
<name>A0A0E0AAI7_9ORYZ</name>